<sequence length="127" mass="14293">MSCIKDEEASQTWPSLKHSPSLQGITHLASDGVYRSFSSSGEVVDYKQLSLAEITAMLEFFGKHIDSESSEKAKKKFHGVDGRNVTDLDQLLHPGPELRPFKIQEVKITQFYYFLLSVRLALVSMSI</sequence>
<evidence type="ECO:0000313" key="2">
    <source>
        <dbReference type="Proteomes" id="UP000308092"/>
    </source>
</evidence>
<comment type="caution">
    <text evidence="1">The sequence shown here is derived from an EMBL/GenBank/DDBJ whole genome shotgun (WGS) entry which is preliminary data.</text>
</comment>
<dbReference type="Proteomes" id="UP000308092">
    <property type="component" value="Unassembled WGS sequence"/>
</dbReference>
<keyword evidence="2" id="KW-1185">Reference proteome</keyword>
<organism evidence="1 2">
    <name type="scientific">Aspergillus tanneri</name>
    <dbReference type="NCBI Taxonomy" id="1220188"/>
    <lineage>
        <taxon>Eukaryota</taxon>
        <taxon>Fungi</taxon>
        <taxon>Dikarya</taxon>
        <taxon>Ascomycota</taxon>
        <taxon>Pezizomycotina</taxon>
        <taxon>Eurotiomycetes</taxon>
        <taxon>Eurotiomycetidae</taxon>
        <taxon>Eurotiales</taxon>
        <taxon>Aspergillaceae</taxon>
        <taxon>Aspergillus</taxon>
        <taxon>Aspergillus subgen. Circumdati</taxon>
    </lineage>
</organism>
<name>A0A4S3J8A6_9EURO</name>
<reference evidence="1 2" key="1">
    <citation type="submission" date="2019-03" db="EMBL/GenBank/DDBJ databases">
        <title>The genome sequence of a newly discovered highly antifungal drug resistant Aspergillus species, Aspergillus tanneri NIH 1004.</title>
        <authorList>
            <person name="Mounaud S."/>
            <person name="Singh I."/>
            <person name="Joardar V."/>
            <person name="Pakala S."/>
            <person name="Pakala S."/>
            <person name="Venepally P."/>
            <person name="Hoover J."/>
            <person name="Nierman W."/>
            <person name="Chung J."/>
            <person name="Losada L."/>
        </authorList>
    </citation>
    <scope>NUCLEOTIDE SEQUENCE [LARGE SCALE GENOMIC DNA]</scope>
    <source>
        <strain evidence="1 2">NIH1004</strain>
    </source>
</reference>
<dbReference type="VEuPathDB" id="FungiDB:EYZ11_009282"/>
<protein>
    <submittedName>
        <fullName evidence="1">Uncharacterized protein</fullName>
    </submittedName>
</protein>
<evidence type="ECO:0000313" key="1">
    <source>
        <dbReference type="EMBL" id="THC91263.1"/>
    </source>
</evidence>
<gene>
    <name evidence="1" type="ORF">EYZ11_009282</name>
</gene>
<dbReference type="STRING" id="1220188.A0A4S3J8A6"/>
<accession>A0A4S3J8A6</accession>
<dbReference type="EMBL" id="SOSA01000432">
    <property type="protein sequence ID" value="THC91263.1"/>
    <property type="molecule type" value="Genomic_DNA"/>
</dbReference>
<dbReference type="AlphaFoldDB" id="A0A4S3J8A6"/>
<proteinExistence type="predicted"/>